<dbReference type="AlphaFoldDB" id="A0A6L9W3U8"/>
<comment type="caution">
    <text evidence="1">The sequence shown here is derived from an EMBL/GenBank/DDBJ whole genome shotgun (WGS) entry which is preliminary data.</text>
</comment>
<dbReference type="EMBL" id="JAAGWG010000016">
    <property type="protein sequence ID" value="NEK86459.1"/>
    <property type="molecule type" value="Genomic_DNA"/>
</dbReference>
<sequence>MDKQTKIDRWVILDECGDTTVAREIDAQFGNDAERAPGEYPVFEDPRDRARCACMLACDNGVPSR</sequence>
<name>A0A6L9W3U8_9ACTN</name>
<evidence type="ECO:0000313" key="2">
    <source>
        <dbReference type="Proteomes" id="UP000479241"/>
    </source>
</evidence>
<evidence type="ECO:0000313" key="1">
    <source>
        <dbReference type="EMBL" id="NEK86459.1"/>
    </source>
</evidence>
<organism evidence="1 2">
    <name type="scientific">Blastococcus saxobsidens</name>
    <dbReference type="NCBI Taxonomy" id="138336"/>
    <lineage>
        <taxon>Bacteria</taxon>
        <taxon>Bacillati</taxon>
        <taxon>Actinomycetota</taxon>
        <taxon>Actinomycetes</taxon>
        <taxon>Geodermatophilales</taxon>
        <taxon>Geodermatophilaceae</taxon>
        <taxon>Blastococcus</taxon>
    </lineage>
</organism>
<protein>
    <submittedName>
        <fullName evidence="1">Uncharacterized protein</fullName>
    </submittedName>
</protein>
<gene>
    <name evidence="1" type="ORF">GCU60_11935</name>
</gene>
<proteinExistence type="predicted"/>
<dbReference type="Proteomes" id="UP000479241">
    <property type="component" value="Unassembled WGS sequence"/>
</dbReference>
<dbReference type="RefSeq" id="WP_163205465.1">
    <property type="nucleotide sequence ID" value="NZ_JAAGWG010000016.1"/>
</dbReference>
<accession>A0A6L9W3U8</accession>
<reference evidence="1 2" key="1">
    <citation type="submission" date="2019-12" db="EMBL/GenBank/DDBJ databases">
        <title>the WGS of Blastococcus saxobsidens 67B17.</title>
        <authorList>
            <person name="Jiang Z."/>
        </authorList>
    </citation>
    <scope>NUCLEOTIDE SEQUENCE [LARGE SCALE GENOMIC DNA]</scope>
    <source>
        <strain evidence="1 2">67B17</strain>
    </source>
</reference>